<name>A0A1I8EMH0_WUCBA</name>
<protein>
    <submittedName>
        <fullName evidence="2">Uncharacterized protein</fullName>
    </submittedName>
</protein>
<organism evidence="2">
    <name type="scientific">Wuchereria bancrofti</name>
    <dbReference type="NCBI Taxonomy" id="6293"/>
    <lineage>
        <taxon>Eukaryota</taxon>
        <taxon>Metazoa</taxon>
        <taxon>Ecdysozoa</taxon>
        <taxon>Nematoda</taxon>
        <taxon>Chromadorea</taxon>
        <taxon>Rhabditida</taxon>
        <taxon>Spirurina</taxon>
        <taxon>Spiruromorpha</taxon>
        <taxon>Filarioidea</taxon>
        <taxon>Onchocercidae</taxon>
        <taxon>Wuchereria</taxon>
    </lineage>
</organism>
<feature type="region of interest" description="Disordered" evidence="1">
    <location>
        <begin position="347"/>
        <end position="370"/>
    </location>
</feature>
<proteinExistence type="predicted"/>
<accession>A0A1I8EMH0</accession>
<evidence type="ECO:0000256" key="1">
    <source>
        <dbReference type="SAM" id="MobiDB-lite"/>
    </source>
</evidence>
<dbReference type="WBParaSite" id="maker-PairedContig_3166-snap-gene-0.4-mRNA-1">
    <property type="protein sequence ID" value="maker-PairedContig_3166-snap-gene-0.4-mRNA-1"/>
    <property type="gene ID" value="maker-PairedContig_3166-snap-gene-0.4"/>
</dbReference>
<reference evidence="2" key="1">
    <citation type="submission" date="2016-11" db="UniProtKB">
        <authorList>
            <consortium name="WormBaseParasite"/>
        </authorList>
    </citation>
    <scope>IDENTIFICATION</scope>
    <source>
        <strain evidence="2">pt0022</strain>
    </source>
</reference>
<sequence>MKKCEIRQEAYVNMDGINLDGFIYDCSPNGIRSIYCSVIGEVCLDETTEVISRSRKPNVGMWCKFKAFCQENGKWFARKVILMAHPRLKCLIRENECVVKGTAVVCNISDFSGYLWNDYIGLIAVEGQMVNQLKPLTAVEFQASPFRKSGTSAYFMAKEISVESESVFQSEVLIFMQKAEVKADGLIYVSDCAITLLDIAYSAEPIIGTTISILYYRAYNDNASGIGIYATTDSNIVAGIRDDFFTTKRYFEICAERTEVEQFSNACEDLNIISYRSPVIDDEISSIKIDISGSPIRNIIEFAESNENNRSSKVLISLSDDDNCSMNHNSPPLNSIILDNELNSSDKFPPNSFAEESDRELASSSKDNIPVEPKSEFMKLKRDGLESEDIWDEEFVEHLAHKLKEMKEVQGENDGKYNDVIDQYQNDIGSGEEEFRDKLNDHSEEKCVSVLHAQNIETKMKNDVGSSSRLVISNQIMSGWDPKLSANLENNISVKKTIGTWINEMDKLCVKVLSNARLRNFVSVNENGNALLRDIMHYLDYQITIDEINEELGIPLSEVTPECLNIVHEERALAICRKFMKMNGFERIANSKIPKIPREMR</sequence>
<dbReference type="AlphaFoldDB" id="A0A1I8EMH0"/>
<evidence type="ECO:0000313" key="2">
    <source>
        <dbReference type="WBParaSite" id="maker-PairedContig_3166-snap-gene-0.4-mRNA-1"/>
    </source>
</evidence>